<accession>C5T150</accession>
<reference evidence="5 6" key="1">
    <citation type="submission" date="2009-05" db="EMBL/GenBank/DDBJ databases">
        <title>The draft genome of Acidovorax delafieldii 2AN.</title>
        <authorList>
            <consortium name="US DOE Joint Genome Institute (JGI-PGF)"/>
            <person name="Lucas S."/>
            <person name="Copeland A."/>
            <person name="Lapidus A."/>
            <person name="Glavina del Rio T."/>
            <person name="Tice H."/>
            <person name="Bruce D."/>
            <person name="Goodwin L."/>
            <person name="Pitluck S."/>
            <person name="Larimer F."/>
            <person name="Land M.L."/>
            <person name="Hauser L."/>
            <person name="Shelobolina E.S."/>
            <person name="Picardal F."/>
            <person name="Roden E."/>
            <person name="Emerson D."/>
        </authorList>
    </citation>
    <scope>NUCLEOTIDE SEQUENCE [LARGE SCALE GENOMIC DNA]</scope>
    <source>
        <strain evidence="5 6">2AN</strain>
    </source>
</reference>
<evidence type="ECO:0000313" key="5">
    <source>
        <dbReference type="EMBL" id="EER61794.1"/>
    </source>
</evidence>
<sequence length="260" mass="27465">MDVIKDLFGVAGKTVLVTGGSRGIGRAIVEAFVKAGAKVIICSRDLESCQQLAQELQAHGDCSALACNVAKDEDRKRFAEELGQQVKSINVMINNAGAIWAAPIAEYPESGWDKVFDLNVKGTFFLVKELLPLLEAGASAEDPARIINVGSIDAFHIPQHETYAYTSSKAALHQLTKHLAAQLASRHITANVIAPGMFPSKMLAGTLESKGIENMVAPIPLKRLTADSDMAGAAIYLASKAGAYVTAAVVPVDGGYATTL</sequence>
<dbReference type="PRINTS" id="PR00081">
    <property type="entry name" value="GDHRDH"/>
</dbReference>
<dbReference type="InterPro" id="IPR052178">
    <property type="entry name" value="Sec_Metab_Biosynth_SDR"/>
</dbReference>
<keyword evidence="2" id="KW-0521">NADP</keyword>
<dbReference type="EMBL" id="ACQT01000009">
    <property type="protein sequence ID" value="EER61794.1"/>
    <property type="molecule type" value="Genomic_DNA"/>
</dbReference>
<evidence type="ECO:0000313" key="6">
    <source>
        <dbReference type="Proteomes" id="UP000003856"/>
    </source>
</evidence>
<comment type="caution">
    <text evidence="5">The sequence shown here is derived from an EMBL/GenBank/DDBJ whole genome shotgun (WGS) entry which is preliminary data.</text>
</comment>
<evidence type="ECO:0000259" key="4">
    <source>
        <dbReference type="SMART" id="SM00822"/>
    </source>
</evidence>
<dbReference type="PANTHER" id="PTHR43618:SF8">
    <property type="entry name" value="7ALPHA-HYDROXYSTEROID DEHYDROGENASE"/>
    <property type="match status" value="1"/>
</dbReference>
<dbReference type="InterPro" id="IPR036291">
    <property type="entry name" value="NAD(P)-bd_dom_sf"/>
</dbReference>
<keyword evidence="3" id="KW-0560">Oxidoreductase</keyword>
<name>C5T150_ACIDE</name>
<dbReference type="FunFam" id="3.40.50.720:FF:000084">
    <property type="entry name" value="Short-chain dehydrogenase reductase"/>
    <property type="match status" value="1"/>
</dbReference>
<dbReference type="GO" id="GO:0016491">
    <property type="term" value="F:oxidoreductase activity"/>
    <property type="evidence" value="ECO:0007669"/>
    <property type="project" value="UniProtKB-KW"/>
</dbReference>
<dbReference type="PATRIC" id="fig|573060.9.peg.4571"/>
<dbReference type="OrthoDB" id="9803333at2"/>
<dbReference type="Gene3D" id="3.40.50.720">
    <property type="entry name" value="NAD(P)-binding Rossmann-like Domain"/>
    <property type="match status" value="1"/>
</dbReference>
<keyword evidence="6" id="KW-1185">Reference proteome</keyword>
<dbReference type="Pfam" id="PF13561">
    <property type="entry name" value="adh_short_C2"/>
    <property type="match status" value="1"/>
</dbReference>
<dbReference type="AlphaFoldDB" id="C5T150"/>
<dbReference type="SMART" id="SM00822">
    <property type="entry name" value="PKS_KR"/>
    <property type="match status" value="1"/>
</dbReference>
<feature type="domain" description="Ketoreductase" evidence="4">
    <location>
        <begin position="13"/>
        <end position="215"/>
    </location>
</feature>
<dbReference type="PANTHER" id="PTHR43618">
    <property type="entry name" value="7-ALPHA-HYDROXYSTEROID DEHYDROGENASE"/>
    <property type="match status" value="1"/>
</dbReference>
<dbReference type="InterPro" id="IPR057326">
    <property type="entry name" value="KR_dom"/>
</dbReference>
<proteinExistence type="inferred from homology"/>
<protein>
    <submittedName>
        <fullName evidence="5">Short-chain dehydrogenase/reductase SDR</fullName>
    </submittedName>
</protein>
<organism evidence="5 6">
    <name type="scientific">Acidovorax delafieldii 2AN</name>
    <dbReference type="NCBI Taxonomy" id="573060"/>
    <lineage>
        <taxon>Bacteria</taxon>
        <taxon>Pseudomonadati</taxon>
        <taxon>Pseudomonadota</taxon>
        <taxon>Betaproteobacteria</taxon>
        <taxon>Burkholderiales</taxon>
        <taxon>Comamonadaceae</taxon>
        <taxon>Acidovorax</taxon>
    </lineage>
</organism>
<comment type="similarity">
    <text evidence="1">Belongs to the short-chain dehydrogenases/reductases (SDR) family.</text>
</comment>
<dbReference type="SUPFAM" id="SSF51735">
    <property type="entry name" value="NAD(P)-binding Rossmann-fold domains"/>
    <property type="match status" value="1"/>
</dbReference>
<dbReference type="InterPro" id="IPR020904">
    <property type="entry name" value="Sc_DH/Rdtase_CS"/>
</dbReference>
<evidence type="ECO:0000256" key="3">
    <source>
        <dbReference type="ARBA" id="ARBA00023002"/>
    </source>
</evidence>
<dbReference type="PROSITE" id="PS00061">
    <property type="entry name" value="ADH_SHORT"/>
    <property type="match status" value="1"/>
</dbReference>
<dbReference type="PRINTS" id="PR00080">
    <property type="entry name" value="SDRFAMILY"/>
</dbReference>
<gene>
    <name evidence="5" type="ORF">AcdelDRAFT_0630</name>
</gene>
<dbReference type="Proteomes" id="UP000003856">
    <property type="component" value="Unassembled WGS sequence"/>
</dbReference>
<evidence type="ECO:0000256" key="2">
    <source>
        <dbReference type="ARBA" id="ARBA00022857"/>
    </source>
</evidence>
<dbReference type="InterPro" id="IPR002347">
    <property type="entry name" value="SDR_fam"/>
</dbReference>
<evidence type="ECO:0000256" key="1">
    <source>
        <dbReference type="ARBA" id="ARBA00006484"/>
    </source>
</evidence>